<accession>A0ABU8WK23</accession>
<dbReference type="InterPro" id="IPR050266">
    <property type="entry name" value="AB_hydrolase_sf"/>
</dbReference>
<name>A0ABU8WK23_9BURK</name>
<keyword evidence="3" id="KW-0378">Hydrolase</keyword>
<feature type="domain" description="AB hydrolase-1" evidence="2">
    <location>
        <begin position="41"/>
        <end position="281"/>
    </location>
</feature>
<evidence type="ECO:0000256" key="1">
    <source>
        <dbReference type="SAM" id="MobiDB-lite"/>
    </source>
</evidence>
<comment type="caution">
    <text evidence="3">The sequence shown here is derived from an EMBL/GenBank/DDBJ whole genome shotgun (WGS) entry which is preliminary data.</text>
</comment>
<evidence type="ECO:0000313" key="3">
    <source>
        <dbReference type="EMBL" id="MEJ8847749.1"/>
    </source>
</evidence>
<dbReference type="InterPro" id="IPR000073">
    <property type="entry name" value="AB_hydrolase_1"/>
</dbReference>
<proteinExistence type="predicted"/>
<dbReference type="RefSeq" id="WP_340342889.1">
    <property type="nucleotide sequence ID" value="NZ_JBBKZT010000006.1"/>
</dbReference>
<protein>
    <submittedName>
        <fullName evidence="3">Alpha/beta hydrolase</fullName>
    </submittedName>
</protein>
<evidence type="ECO:0000313" key="4">
    <source>
        <dbReference type="Proteomes" id="UP001385892"/>
    </source>
</evidence>
<dbReference type="SUPFAM" id="SSF53474">
    <property type="entry name" value="alpha/beta-Hydrolases"/>
    <property type="match status" value="1"/>
</dbReference>
<dbReference type="Proteomes" id="UP001385892">
    <property type="component" value="Unassembled WGS sequence"/>
</dbReference>
<dbReference type="PANTHER" id="PTHR43798:SF33">
    <property type="entry name" value="HYDROLASE, PUTATIVE (AFU_ORTHOLOGUE AFUA_2G14860)-RELATED"/>
    <property type="match status" value="1"/>
</dbReference>
<dbReference type="PRINTS" id="PR00111">
    <property type="entry name" value="ABHYDROLASE"/>
</dbReference>
<reference evidence="3 4" key="1">
    <citation type="submission" date="2024-03" db="EMBL/GenBank/DDBJ databases">
        <title>Novel species of the genus Variovorax.</title>
        <authorList>
            <person name="Liu Q."/>
            <person name="Xin Y.-H."/>
        </authorList>
    </citation>
    <scope>NUCLEOTIDE SEQUENCE [LARGE SCALE GENOMIC DNA]</scope>
    <source>
        <strain evidence="3 4">KACC 18900</strain>
    </source>
</reference>
<evidence type="ECO:0000259" key="2">
    <source>
        <dbReference type="Pfam" id="PF12697"/>
    </source>
</evidence>
<feature type="compositionally biased region" description="Low complexity" evidence="1">
    <location>
        <begin position="302"/>
        <end position="323"/>
    </location>
</feature>
<feature type="region of interest" description="Disordered" evidence="1">
    <location>
        <begin position="297"/>
        <end position="323"/>
    </location>
</feature>
<keyword evidence="4" id="KW-1185">Reference proteome</keyword>
<dbReference type="Gene3D" id="3.40.50.1820">
    <property type="entry name" value="alpha/beta hydrolase"/>
    <property type="match status" value="1"/>
</dbReference>
<dbReference type="Pfam" id="PF12697">
    <property type="entry name" value="Abhydrolase_6"/>
    <property type="match status" value="1"/>
</dbReference>
<organism evidence="3 4">
    <name type="scientific">Variovorax rhizosphaerae</name>
    <dbReference type="NCBI Taxonomy" id="1836200"/>
    <lineage>
        <taxon>Bacteria</taxon>
        <taxon>Pseudomonadati</taxon>
        <taxon>Pseudomonadota</taxon>
        <taxon>Betaproteobacteria</taxon>
        <taxon>Burkholderiales</taxon>
        <taxon>Comamonadaceae</taxon>
        <taxon>Variovorax</taxon>
    </lineage>
</organism>
<dbReference type="InterPro" id="IPR029058">
    <property type="entry name" value="AB_hydrolase_fold"/>
</dbReference>
<dbReference type="EMBL" id="JBBKZT010000006">
    <property type="protein sequence ID" value="MEJ8847749.1"/>
    <property type="molecule type" value="Genomic_DNA"/>
</dbReference>
<dbReference type="GO" id="GO:0016787">
    <property type="term" value="F:hydrolase activity"/>
    <property type="evidence" value="ECO:0007669"/>
    <property type="project" value="UniProtKB-KW"/>
</dbReference>
<dbReference type="PANTHER" id="PTHR43798">
    <property type="entry name" value="MONOACYLGLYCEROL LIPASE"/>
    <property type="match status" value="1"/>
</dbReference>
<sequence length="323" mass="35122">MARRQGNTTEPRLKEVSVIGHGGFRRLAYAEWGPEKAERTVLCVHGVSRTGRDFDVLASALAAEGVRVVAPDLPGRGRSEWLAKPAHYTDRAYTGALSTLIARLDVESVDWIGTSLGGHIGMLMASEDQTPIRKLVLNDFGARVSASALRRIGAYLGKRWRFASVEDLEAHLREIHEPFGNLTDAQWRHMAQYSAAPDSDGGVRFHFDPAIGMRFGIPIYLDVVLWQLWDRIECPVLILRGEDSDLLSEATTQAMLDRGPAAKAGQVSVVEVPECGHAPALMEASQIATIQEFLFPGKPRVGGRARSSAAASRAGRSTSASTP</sequence>
<gene>
    <name evidence="3" type="ORF">WKW82_13905</name>
</gene>